<dbReference type="RefSeq" id="WP_135834798.1">
    <property type="nucleotide sequence ID" value="NZ_CAUQWU010000009.1"/>
</dbReference>
<organism evidence="4 5">
    <name type="scientific">Empedobacter tilapiae</name>
    <dbReference type="NCBI Taxonomy" id="2491114"/>
    <lineage>
        <taxon>Bacteria</taxon>
        <taxon>Pseudomonadati</taxon>
        <taxon>Bacteroidota</taxon>
        <taxon>Flavobacteriia</taxon>
        <taxon>Flavobacteriales</taxon>
        <taxon>Weeksellaceae</taxon>
        <taxon>Empedobacter</taxon>
    </lineage>
</organism>
<dbReference type="InterPro" id="IPR046342">
    <property type="entry name" value="CBS_dom_sf"/>
</dbReference>
<dbReference type="SMART" id="SM00116">
    <property type="entry name" value="CBS"/>
    <property type="match status" value="2"/>
</dbReference>
<dbReference type="InterPro" id="IPR051257">
    <property type="entry name" value="Diverse_CBS-Domain"/>
</dbReference>
<feature type="domain" description="CBS" evidence="3">
    <location>
        <begin position="84"/>
        <end position="137"/>
    </location>
</feature>
<name>A0A4Z1BC68_9FLAO</name>
<dbReference type="Proteomes" id="UP000297998">
    <property type="component" value="Unassembled WGS sequence"/>
</dbReference>
<dbReference type="SUPFAM" id="SSF54631">
    <property type="entry name" value="CBS-domain pair"/>
    <property type="match status" value="1"/>
</dbReference>
<evidence type="ECO:0000256" key="1">
    <source>
        <dbReference type="ARBA" id="ARBA00023122"/>
    </source>
</evidence>
<dbReference type="PROSITE" id="PS51371">
    <property type="entry name" value="CBS"/>
    <property type="match status" value="2"/>
</dbReference>
<keyword evidence="5" id="KW-1185">Reference proteome</keyword>
<dbReference type="InterPro" id="IPR000644">
    <property type="entry name" value="CBS_dom"/>
</dbReference>
<reference evidence="4 5" key="1">
    <citation type="submission" date="2019-03" db="EMBL/GenBank/DDBJ databases">
        <title>Empedobacter tilapiae sp. nov., isolated from an intestine of Nile tilapia Oreochromis niloticus.</title>
        <authorList>
            <person name="Kim Y.-O."/>
            <person name="Yoon J.-H."/>
        </authorList>
    </citation>
    <scope>NUCLEOTIDE SEQUENCE [LARGE SCALE GENOMIC DNA]</scope>
    <source>
        <strain evidence="4 5">MRS2</strain>
    </source>
</reference>
<dbReference type="Gene3D" id="3.10.580.10">
    <property type="entry name" value="CBS-domain"/>
    <property type="match status" value="1"/>
</dbReference>
<feature type="domain" description="CBS" evidence="3">
    <location>
        <begin position="11"/>
        <end position="68"/>
    </location>
</feature>
<dbReference type="OrthoDB" id="1119899at2"/>
<sequence>MKQRVPVSQIMAKVLIAVPTNKKISEVNELFKEYNIRHIPVTEGTKLAGVISKNDVSKLGYGAGEMDQNALNAIYDTYELKDVMVKKPLTVSPDTNIKDVAEILSEQSFHSLPVVDDDEVVGIVTTTDLVKYLLEQY</sequence>
<dbReference type="PANTHER" id="PTHR43080">
    <property type="entry name" value="CBS DOMAIN-CONTAINING PROTEIN CBSX3, MITOCHONDRIAL"/>
    <property type="match status" value="1"/>
</dbReference>
<gene>
    <name evidence="4" type="ORF">E4J94_05220</name>
</gene>
<proteinExistence type="predicted"/>
<dbReference type="PANTHER" id="PTHR43080:SF2">
    <property type="entry name" value="CBS DOMAIN-CONTAINING PROTEIN"/>
    <property type="match status" value="1"/>
</dbReference>
<dbReference type="AlphaFoldDB" id="A0A4Z1BC68"/>
<evidence type="ECO:0000256" key="2">
    <source>
        <dbReference type="PROSITE-ProRule" id="PRU00703"/>
    </source>
</evidence>
<comment type="caution">
    <text evidence="4">The sequence shown here is derived from an EMBL/GenBank/DDBJ whole genome shotgun (WGS) entry which is preliminary data.</text>
</comment>
<dbReference type="EMBL" id="SRPE01000003">
    <property type="protein sequence ID" value="TGN29346.1"/>
    <property type="molecule type" value="Genomic_DNA"/>
</dbReference>
<accession>A0A4Z1BC68</accession>
<evidence type="ECO:0000259" key="3">
    <source>
        <dbReference type="PROSITE" id="PS51371"/>
    </source>
</evidence>
<keyword evidence="1 2" id="KW-0129">CBS domain</keyword>
<evidence type="ECO:0000313" key="5">
    <source>
        <dbReference type="Proteomes" id="UP000297998"/>
    </source>
</evidence>
<protein>
    <submittedName>
        <fullName evidence="4">CBS domain-containing protein</fullName>
    </submittedName>
</protein>
<evidence type="ECO:0000313" key="4">
    <source>
        <dbReference type="EMBL" id="TGN29346.1"/>
    </source>
</evidence>
<dbReference type="Pfam" id="PF00571">
    <property type="entry name" value="CBS"/>
    <property type="match status" value="2"/>
</dbReference>